<gene>
    <name evidence="2" type="ORF">AOB60_03245</name>
</gene>
<sequence>MTDQHSSAVAFAELHRLADHFFHGRADLDDDAHHPQAGSQAGAEVLLDAPALPRVASTAVLDAAAEPTGPGTFGSAAWTPGHAESNVLPSGS</sequence>
<evidence type="ECO:0000313" key="2">
    <source>
        <dbReference type="EMBL" id="PNE40061.1"/>
    </source>
</evidence>
<protein>
    <submittedName>
        <fullName evidence="2">Uncharacterized protein</fullName>
    </submittedName>
</protein>
<dbReference type="EMBL" id="LJSN01000002">
    <property type="protein sequence ID" value="PNE40061.1"/>
    <property type="molecule type" value="Genomic_DNA"/>
</dbReference>
<accession>A0A2N8PGE1</accession>
<feature type="region of interest" description="Disordered" evidence="1">
    <location>
        <begin position="63"/>
        <end position="92"/>
    </location>
</feature>
<organism evidence="2 3">
    <name type="scientific">Streptomyces noursei</name>
    <name type="common">Streptomyces albulus</name>
    <dbReference type="NCBI Taxonomy" id="1971"/>
    <lineage>
        <taxon>Bacteria</taxon>
        <taxon>Bacillati</taxon>
        <taxon>Actinomycetota</taxon>
        <taxon>Actinomycetes</taxon>
        <taxon>Kitasatosporales</taxon>
        <taxon>Streptomycetaceae</taxon>
        <taxon>Streptomyces</taxon>
    </lineage>
</organism>
<dbReference type="AlphaFoldDB" id="A0A2N8PGE1"/>
<feature type="region of interest" description="Disordered" evidence="1">
    <location>
        <begin position="26"/>
        <end position="45"/>
    </location>
</feature>
<evidence type="ECO:0000256" key="1">
    <source>
        <dbReference type="SAM" id="MobiDB-lite"/>
    </source>
</evidence>
<proteinExistence type="predicted"/>
<dbReference type="Proteomes" id="UP000236047">
    <property type="component" value="Unassembled WGS sequence"/>
</dbReference>
<dbReference type="RefSeq" id="WP_102922742.1">
    <property type="nucleotide sequence ID" value="NZ_LJSN01000002.1"/>
</dbReference>
<keyword evidence="3" id="KW-1185">Reference proteome</keyword>
<comment type="caution">
    <text evidence="2">The sequence shown here is derived from an EMBL/GenBank/DDBJ whole genome shotgun (WGS) entry which is preliminary data.</text>
</comment>
<name>A0A2N8PGE1_STRNR</name>
<evidence type="ECO:0000313" key="3">
    <source>
        <dbReference type="Proteomes" id="UP000236047"/>
    </source>
</evidence>
<reference evidence="3" key="1">
    <citation type="submission" date="2015-09" db="EMBL/GenBank/DDBJ databases">
        <authorList>
            <person name="Graham D.E."/>
            <person name="Mahan K.M."/>
            <person name="Klingeman D.M."/>
            <person name="Fida T."/>
            <person name="Giannone R.J."/>
            <person name="Hettich R.L."/>
            <person name="Parry R.J."/>
            <person name="Spain J.C."/>
        </authorList>
    </citation>
    <scope>NUCLEOTIDE SEQUENCE [LARGE SCALE GENOMIC DNA]</scope>
    <source>
        <strain evidence="3">JCM 4701</strain>
    </source>
</reference>